<comment type="caution">
    <text evidence="3">The sequence shown here is derived from an EMBL/GenBank/DDBJ whole genome shotgun (WGS) entry which is preliminary data.</text>
</comment>
<organism evidence="3 4">
    <name type="scientific">Popillia japonica</name>
    <name type="common">Japanese beetle</name>
    <dbReference type="NCBI Taxonomy" id="7064"/>
    <lineage>
        <taxon>Eukaryota</taxon>
        <taxon>Metazoa</taxon>
        <taxon>Ecdysozoa</taxon>
        <taxon>Arthropoda</taxon>
        <taxon>Hexapoda</taxon>
        <taxon>Insecta</taxon>
        <taxon>Pterygota</taxon>
        <taxon>Neoptera</taxon>
        <taxon>Endopterygota</taxon>
        <taxon>Coleoptera</taxon>
        <taxon>Polyphaga</taxon>
        <taxon>Scarabaeiformia</taxon>
        <taxon>Scarabaeidae</taxon>
        <taxon>Rutelinae</taxon>
        <taxon>Popillia</taxon>
    </lineage>
</organism>
<evidence type="ECO:0000256" key="1">
    <source>
        <dbReference type="SAM" id="Coils"/>
    </source>
</evidence>
<dbReference type="AlphaFoldDB" id="A0AAW1IG18"/>
<evidence type="ECO:0000313" key="4">
    <source>
        <dbReference type="Proteomes" id="UP001458880"/>
    </source>
</evidence>
<dbReference type="EMBL" id="JASPKY010000589">
    <property type="protein sequence ID" value="KAK9688452.1"/>
    <property type="molecule type" value="Genomic_DNA"/>
</dbReference>
<evidence type="ECO:0000256" key="2">
    <source>
        <dbReference type="SAM" id="MobiDB-lite"/>
    </source>
</evidence>
<evidence type="ECO:0008006" key="5">
    <source>
        <dbReference type="Google" id="ProtNLM"/>
    </source>
</evidence>
<sequence length="615" mass="71711">MPRPRRSVSAGEPSTLQVSELERLFAELSNKLQANQVELKATQAALANILQTNQAELKAELKADLSNKLQASEKHILNQIADIQSGVNQKLDAIDTEVQSIRTQLYEQLTELKTEETITHQRLDTIHNIQEAHTNQITQLDERISNNTQDLTTHIQNLQQNMHTNIKHVQEKSQKMVDELKDLQPQLNHIHQQVGQAHHRINQVEYLTKETKENFSQETQDLQKLIERITENEAQARQQLRREMEKLKKQEMNLIPTEKTLTKLYLKPEMWPKFKGHRDKLHPMTYLSNICRLANNIANPDIALNLIRIFLEERALEWYESVSEHITNIEEFERAFRKQYWSQDQQDHTKMQLMTGRYRERPLKRETYACDTYNKCKHLTRMTEREIVQGIVRHFIITDPTSVVCEDIQNLDELMEFLRKLDEVTETQRNQRIQSHTTHSHQQFRQSNASNNYSSRSQEEQPSRSSEFFESVVRETKDRIHRDDNVIVYGVQEKGPETDAKAVKTLLKSVKPDITDIHSANIMGPGAATIKKPHPIRVVFTNPFVVRDILKNKSKLASITNYKEVFLKHDQTAYQRELYAKCRESLHARLSNGEKNLRIKFINGLPSVVAIHNSA</sequence>
<reference evidence="3 4" key="1">
    <citation type="journal article" date="2024" name="BMC Genomics">
        <title>De novo assembly and annotation of Popillia japonica's genome with initial clues to its potential as an invasive pest.</title>
        <authorList>
            <person name="Cucini C."/>
            <person name="Boschi S."/>
            <person name="Funari R."/>
            <person name="Cardaioli E."/>
            <person name="Iannotti N."/>
            <person name="Marturano G."/>
            <person name="Paoli F."/>
            <person name="Bruttini M."/>
            <person name="Carapelli A."/>
            <person name="Frati F."/>
            <person name="Nardi F."/>
        </authorList>
    </citation>
    <scope>NUCLEOTIDE SEQUENCE [LARGE SCALE GENOMIC DNA]</scope>
    <source>
        <strain evidence="3">DMR45628</strain>
    </source>
</reference>
<feature type="region of interest" description="Disordered" evidence="2">
    <location>
        <begin position="428"/>
        <end position="470"/>
    </location>
</feature>
<protein>
    <recommendedName>
        <fullName evidence="5">Retrotransposon gag domain-containing protein</fullName>
    </recommendedName>
</protein>
<dbReference type="Proteomes" id="UP001458880">
    <property type="component" value="Unassembled WGS sequence"/>
</dbReference>
<proteinExistence type="predicted"/>
<feature type="compositionally biased region" description="Polar residues" evidence="2">
    <location>
        <begin position="428"/>
        <end position="453"/>
    </location>
</feature>
<evidence type="ECO:0000313" key="3">
    <source>
        <dbReference type="EMBL" id="KAK9688452.1"/>
    </source>
</evidence>
<keyword evidence="1" id="KW-0175">Coiled coil</keyword>
<gene>
    <name evidence="3" type="ORF">QE152_g35315</name>
</gene>
<keyword evidence="4" id="KW-1185">Reference proteome</keyword>
<accession>A0AAW1IG18</accession>
<feature type="coiled-coil region" evidence="1">
    <location>
        <begin position="212"/>
        <end position="253"/>
    </location>
</feature>
<name>A0AAW1IG18_POPJA</name>